<dbReference type="GeneID" id="66902824"/>
<feature type="domain" description="Beta-lactamase-related" evidence="2">
    <location>
        <begin position="37"/>
        <end position="362"/>
    </location>
</feature>
<sequence length="380" mass="40822">MQAFIPPTTEVLDNIVNSFPLIAQPPADANIAIAIGWVLDNGDQGVYLSGSLQDEAGNGMVLNDSVLFKLASSSKLFTAMAFAYACLDSASPVTRESVLGDFILFSDSEVGSALKKIPLYNLAAYTSGLPADNNSSAGTLPPLNIDESYSVQDMLNFLNQDASFPVEPYGEISTYSNLGFSLLAVAISRACGTNGFNIWLQDYLFRNENVNMADSRYCPIPGNPWPARFPCGFVYDEATQKYTKASLYSPKFGAYYGGGGVMSSARDMLTFLKINMGLLKPFPFSEELIQWMQTPIWTQSGTITGLGWFFSPDESVLTKNGILDGTNTAIQMAASTSPGRTPSAAGVFVLTNLSEINMPAGKGDLATKIAGQVYLTMQKG</sequence>
<dbReference type="PANTHER" id="PTHR22935:SF95">
    <property type="entry name" value="BETA-LACTAMASE-LIKE 1-RELATED"/>
    <property type="match status" value="1"/>
</dbReference>
<dbReference type="Proteomes" id="UP000267341">
    <property type="component" value="Unassembled WGS sequence"/>
</dbReference>
<dbReference type="SUPFAM" id="SSF56601">
    <property type="entry name" value="beta-lactamase/transpeptidase-like"/>
    <property type="match status" value="1"/>
</dbReference>
<organism evidence="3 4">
    <name type="scientific">Yokenella regensburgei</name>
    <dbReference type="NCBI Taxonomy" id="158877"/>
    <lineage>
        <taxon>Bacteria</taxon>
        <taxon>Pseudomonadati</taxon>
        <taxon>Pseudomonadota</taxon>
        <taxon>Gammaproteobacteria</taxon>
        <taxon>Enterobacterales</taxon>
        <taxon>Enterobacteriaceae</taxon>
        <taxon>Yokenella</taxon>
    </lineage>
</organism>
<evidence type="ECO:0000259" key="2">
    <source>
        <dbReference type="Pfam" id="PF00144"/>
    </source>
</evidence>
<gene>
    <name evidence="3" type="ORF">C7387_0756</name>
</gene>
<accession>A0ABX9S094</accession>
<dbReference type="InterPro" id="IPR012338">
    <property type="entry name" value="Beta-lactam/transpept-like"/>
</dbReference>
<proteinExistence type="inferred from homology"/>
<dbReference type="EMBL" id="RBIZ01000003">
    <property type="protein sequence ID" value="RKR64074.1"/>
    <property type="molecule type" value="Genomic_DNA"/>
</dbReference>
<name>A0ABX9S094_9ENTR</name>
<comment type="similarity">
    <text evidence="1">Belongs to the beta-lactamase family.</text>
</comment>
<protein>
    <submittedName>
        <fullName evidence="3">D-alanyl-D-alanine-carboxypeptidase/D-alanyl-D-alanine-endopeptidase</fullName>
    </submittedName>
</protein>
<dbReference type="InterPro" id="IPR001466">
    <property type="entry name" value="Beta-lactam-related"/>
</dbReference>
<evidence type="ECO:0000313" key="4">
    <source>
        <dbReference type="Proteomes" id="UP000267341"/>
    </source>
</evidence>
<evidence type="ECO:0000256" key="1">
    <source>
        <dbReference type="ARBA" id="ARBA00038473"/>
    </source>
</evidence>
<comment type="caution">
    <text evidence="3">The sequence shown here is derived from an EMBL/GenBank/DDBJ whole genome shotgun (WGS) entry which is preliminary data.</text>
</comment>
<dbReference type="Gene3D" id="3.40.710.10">
    <property type="entry name" value="DD-peptidase/beta-lactamase superfamily"/>
    <property type="match status" value="1"/>
</dbReference>
<keyword evidence="4" id="KW-1185">Reference proteome</keyword>
<reference evidence="3 4" key="1">
    <citation type="submission" date="2018-10" db="EMBL/GenBank/DDBJ databases">
        <title>Genomic Encyclopedia of Type Strains, Phase IV (KMG-IV): sequencing the most valuable type-strain genomes for metagenomic binning, comparative biology and taxonomic classification.</title>
        <authorList>
            <person name="Goeker M."/>
        </authorList>
    </citation>
    <scope>NUCLEOTIDE SEQUENCE [LARGE SCALE GENOMIC DNA]</scope>
    <source>
        <strain evidence="3 4">DSM 5079</strain>
    </source>
</reference>
<dbReference type="Pfam" id="PF00144">
    <property type="entry name" value="Beta-lactamase"/>
    <property type="match status" value="1"/>
</dbReference>
<evidence type="ECO:0000313" key="3">
    <source>
        <dbReference type="EMBL" id="RKR64074.1"/>
    </source>
</evidence>
<dbReference type="InterPro" id="IPR051478">
    <property type="entry name" value="Beta-lactamase-like_AB/R"/>
</dbReference>
<dbReference type="PANTHER" id="PTHR22935">
    <property type="entry name" value="PENICILLIN-BINDING PROTEIN"/>
    <property type="match status" value="1"/>
</dbReference>
<dbReference type="RefSeq" id="WP_120816108.1">
    <property type="nucleotide sequence ID" value="NZ_RBIZ01000003.1"/>
</dbReference>